<keyword evidence="1 4" id="KW-0489">Methyltransferase</keyword>
<dbReference type="PANTHER" id="PTHR43861:SF1">
    <property type="entry name" value="TRANS-ACONITATE 2-METHYLTRANSFERASE"/>
    <property type="match status" value="1"/>
</dbReference>
<dbReference type="InterPro" id="IPR041698">
    <property type="entry name" value="Methyltransf_25"/>
</dbReference>
<organism evidence="4 5">
    <name type="scientific">Anaeromassilibacillus senegalensis</name>
    <dbReference type="NCBI Taxonomy" id="1673717"/>
    <lineage>
        <taxon>Bacteria</taxon>
        <taxon>Bacillati</taxon>
        <taxon>Bacillota</taxon>
        <taxon>Clostridia</taxon>
        <taxon>Eubacteriales</taxon>
        <taxon>Acutalibacteraceae</taxon>
        <taxon>Anaeromassilibacillus</taxon>
    </lineage>
</organism>
<dbReference type="GO" id="GO:0032259">
    <property type="term" value="P:methylation"/>
    <property type="evidence" value="ECO:0007669"/>
    <property type="project" value="UniProtKB-KW"/>
</dbReference>
<keyword evidence="5" id="KW-1185">Reference proteome</keyword>
<dbReference type="SUPFAM" id="SSF53335">
    <property type="entry name" value="S-adenosyl-L-methionine-dependent methyltransferases"/>
    <property type="match status" value="1"/>
</dbReference>
<keyword evidence="2" id="KW-0808">Transferase</keyword>
<dbReference type="EMBL" id="JAFBIT010000002">
    <property type="protein sequence ID" value="MCF2652616.1"/>
    <property type="molecule type" value="Genomic_DNA"/>
</dbReference>
<comment type="caution">
    <text evidence="4">The sequence shown here is derived from an EMBL/GenBank/DDBJ whole genome shotgun (WGS) entry which is preliminary data.</text>
</comment>
<dbReference type="InterPro" id="IPR029063">
    <property type="entry name" value="SAM-dependent_MTases_sf"/>
</dbReference>
<dbReference type="GO" id="GO:0008168">
    <property type="term" value="F:methyltransferase activity"/>
    <property type="evidence" value="ECO:0007669"/>
    <property type="project" value="UniProtKB-KW"/>
</dbReference>
<name>A0ABS9CN70_9FIRM</name>
<reference evidence="4 5" key="1">
    <citation type="submission" date="2020-12" db="EMBL/GenBank/DDBJ databases">
        <title>Whole genome sequences of gut porcine anaerobes.</title>
        <authorList>
            <person name="Kubasova T."/>
            <person name="Jahodarova E."/>
            <person name="Rychlik I."/>
        </authorList>
    </citation>
    <scope>NUCLEOTIDE SEQUENCE [LARGE SCALE GENOMIC DNA]</scope>
    <source>
        <strain evidence="4 5">An867</strain>
    </source>
</reference>
<evidence type="ECO:0000256" key="1">
    <source>
        <dbReference type="ARBA" id="ARBA00022603"/>
    </source>
</evidence>
<evidence type="ECO:0000313" key="5">
    <source>
        <dbReference type="Proteomes" id="UP001299220"/>
    </source>
</evidence>
<dbReference type="Pfam" id="PF13649">
    <property type="entry name" value="Methyltransf_25"/>
    <property type="match status" value="1"/>
</dbReference>
<dbReference type="RefSeq" id="WP_235323649.1">
    <property type="nucleotide sequence ID" value="NZ_JAFBIT010000002.1"/>
</dbReference>
<evidence type="ECO:0000313" key="4">
    <source>
        <dbReference type="EMBL" id="MCF2652616.1"/>
    </source>
</evidence>
<accession>A0ABS9CN70</accession>
<evidence type="ECO:0000259" key="3">
    <source>
        <dbReference type="Pfam" id="PF13649"/>
    </source>
</evidence>
<proteinExistence type="predicted"/>
<sequence>MIDYEVRETNRQYWDGAADNWFGVTALPEYGVLCVTEDELHLFGDVTGKRMLEICCGSGHSLVYQAQHGAGELWGLDISESQLRNAKRHLASNGVTAHLICSPMEDECGIPAGYFDFVYSIYGLGWTTDLPHTFRRLASYLKPGGTLIFSWNHPLYGRVGCVQVEDGKLVVQKSYFDQSDTRLQLDDGEMLLRNYRLSDYLNALADAGFVLEKLVEQTDRATLAATEGLTDKMRQAQMFPLSFIVKARKGVR</sequence>
<dbReference type="PANTHER" id="PTHR43861">
    <property type="entry name" value="TRANS-ACONITATE 2-METHYLTRANSFERASE-RELATED"/>
    <property type="match status" value="1"/>
</dbReference>
<dbReference type="Gene3D" id="3.40.50.150">
    <property type="entry name" value="Vaccinia Virus protein VP39"/>
    <property type="match status" value="1"/>
</dbReference>
<dbReference type="Proteomes" id="UP001299220">
    <property type="component" value="Unassembled WGS sequence"/>
</dbReference>
<evidence type="ECO:0000256" key="2">
    <source>
        <dbReference type="ARBA" id="ARBA00022679"/>
    </source>
</evidence>
<dbReference type="CDD" id="cd02440">
    <property type="entry name" value="AdoMet_MTases"/>
    <property type="match status" value="1"/>
</dbReference>
<gene>
    <name evidence="4" type="ORF">JQM67_08375</name>
</gene>
<protein>
    <submittedName>
        <fullName evidence="4">Class I SAM-dependent methyltransferase</fullName>
    </submittedName>
</protein>
<feature type="domain" description="Methyltransferase" evidence="3">
    <location>
        <begin position="52"/>
        <end position="145"/>
    </location>
</feature>